<dbReference type="OrthoDB" id="1001887at2759"/>
<dbReference type="Pfam" id="PF03372">
    <property type="entry name" value="Exo_endo_phos"/>
    <property type="match status" value="1"/>
</dbReference>
<evidence type="ECO:0000313" key="2">
    <source>
        <dbReference type="EMBL" id="KAA3470679.1"/>
    </source>
</evidence>
<dbReference type="SUPFAM" id="SSF56219">
    <property type="entry name" value="DNase I-like"/>
    <property type="match status" value="1"/>
</dbReference>
<dbReference type="Gene3D" id="3.60.10.10">
    <property type="entry name" value="Endonuclease/exonuclease/phosphatase"/>
    <property type="match status" value="1"/>
</dbReference>
<organism evidence="2 3">
    <name type="scientific">Gossypium australe</name>
    <dbReference type="NCBI Taxonomy" id="47621"/>
    <lineage>
        <taxon>Eukaryota</taxon>
        <taxon>Viridiplantae</taxon>
        <taxon>Streptophyta</taxon>
        <taxon>Embryophyta</taxon>
        <taxon>Tracheophyta</taxon>
        <taxon>Spermatophyta</taxon>
        <taxon>Magnoliopsida</taxon>
        <taxon>eudicotyledons</taxon>
        <taxon>Gunneridae</taxon>
        <taxon>Pentapetalae</taxon>
        <taxon>rosids</taxon>
        <taxon>malvids</taxon>
        <taxon>Malvales</taxon>
        <taxon>Malvaceae</taxon>
        <taxon>Malvoideae</taxon>
        <taxon>Gossypium</taxon>
    </lineage>
</organism>
<dbReference type="InterPro" id="IPR036691">
    <property type="entry name" value="Endo/exonu/phosph_ase_sf"/>
</dbReference>
<evidence type="ECO:0000259" key="1">
    <source>
        <dbReference type="Pfam" id="PF03372"/>
    </source>
</evidence>
<feature type="domain" description="Endonuclease/exonuclease/phosphatase" evidence="1">
    <location>
        <begin position="9"/>
        <end position="140"/>
    </location>
</feature>
<dbReference type="EMBL" id="SMMG02000006">
    <property type="protein sequence ID" value="KAA3470679.1"/>
    <property type="molecule type" value="Genomic_DNA"/>
</dbReference>
<keyword evidence="3" id="KW-1185">Reference proteome</keyword>
<keyword evidence="2" id="KW-0548">Nucleotidyltransferase</keyword>
<keyword evidence="2" id="KW-0695">RNA-directed DNA polymerase</keyword>
<comment type="caution">
    <text evidence="2">The sequence shown here is derived from an EMBL/GenBank/DDBJ whole genome shotgun (WGS) entry which is preliminary data.</text>
</comment>
<name>A0A5B6VMY6_9ROSI</name>
<sequence length="232" mass="26719">MNGCLAVDAKGKSGGLAFLWKDGAKVTIQSYSKYHGDASIGMEDGMKVRFIGFYGHTDSIEKKQAWDMLRRIKNTVREGWMVGGDFNAILNANENEGWRRKPKVAMDEFRELLEELNLVDIKTRGSGFIKERLDCFLVSDDIVNNMPFIKTTVVRQSKSDHDAILMDTVGSKPREQGGDPKHWFRYDTCWSKEKEAEEIVSSIWSRRDGKFIERIEEVRERLGPWQYNLSKL</sequence>
<dbReference type="Proteomes" id="UP000325315">
    <property type="component" value="Unassembled WGS sequence"/>
</dbReference>
<dbReference type="PANTHER" id="PTHR33710">
    <property type="entry name" value="BNAC02G09200D PROTEIN"/>
    <property type="match status" value="1"/>
</dbReference>
<accession>A0A5B6VMY6</accession>
<protein>
    <submittedName>
        <fullName evidence="2">Reverse transcriptase</fullName>
    </submittedName>
</protein>
<dbReference type="GO" id="GO:0003964">
    <property type="term" value="F:RNA-directed DNA polymerase activity"/>
    <property type="evidence" value="ECO:0007669"/>
    <property type="project" value="UniProtKB-KW"/>
</dbReference>
<dbReference type="InterPro" id="IPR005135">
    <property type="entry name" value="Endo/exonuclease/phosphatase"/>
</dbReference>
<proteinExistence type="predicted"/>
<dbReference type="AlphaFoldDB" id="A0A5B6VMY6"/>
<gene>
    <name evidence="2" type="ORF">EPI10_016368</name>
</gene>
<keyword evidence="2" id="KW-0808">Transferase</keyword>
<evidence type="ECO:0000313" key="3">
    <source>
        <dbReference type="Proteomes" id="UP000325315"/>
    </source>
</evidence>
<reference evidence="3" key="1">
    <citation type="journal article" date="2019" name="Plant Biotechnol. J.">
        <title>Genome sequencing of the Australian wild diploid species Gossypium australe highlights disease resistance and delayed gland morphogenesis.</title>
        <authorList>
            <person name="Cai Y."/>
            <person name="Cai X."/>
            <person name="Wang Q."/>
            <person name="Wang P."/>
            <person name="Zhang Y."/>
            <person name="Cai C."/>
            <person name="Xu Y."/>
            <person name="Wang K."/>
            <person name="Zhou Z."/>
            <person name="Wang C."/>
            <person name="Geng S."/>
            <person name="Li B."/>
            <person name="Dong Q."/>
            <person name="Hou Y."/>
            <person name="Wang H."/>
            <person name="Ai P."/>
            <person name="Liu Z."/>
            <person name="Yi F."/>
            <person name="Sun M."/>
            <person name="An G."/>
            <person name="Cheng J."/>
            <person name="Zhang Y."/>
            <person name="Shi Q."/>
            <person name="Xie Y."/>
            <person name="Shi X."/>
            <person name="Chang Y."/>
            <person name="Huang F."/>
            <person name="Chen Y."/>
            <person name="Hong S."/>
            <person name="Mi L."/>
            <person name="Sun Q."/>
            <person name="Zhang L."/>
            <person name="Zhou B."/>
            <person name="Peng R."/>
            <person name="Zhang X."/>
            <person name="Liu F."/>
        </authorList>
    </citation>
    <scope>NUCLEOTIDE SEQUENCE [LARGE SCALE GENOMIC DNA]</scope>
    <source>
        <strain evidence="3">cv. PA1801</strain>
    </source>
</reference>
<dbReference type="PANTHER" id="PTHR33710:SF64">
    <property type="entry name" value="ENDONUCLEASE_EXONUCLEASE_PHOSPHATASE DOMAIN-CONTAINING PROTEIN"/>
    <property type="match status" value="1"/>
</dbReference>